<dbReference type="Pfam" id="PF01243">
    <property type="entry name" value="PNPOx_N"/>
    <property type="match status" value="1"/>
</dbReference>
<feature type="binding site" evidence="7">
    <location>
        <begin position="339"/>
        <end position="340"/>
    </location>
    <ligand>
        <name>FMN</name>
        <dbReference type="ChEBI" id="CHEBI:58210"/>
    </ligand>
</feature>
<dbReference type="Pfam" id="PF01814">
    <property type="entry name" value="Hemerythrin"/>
    <property type="match status" value="1"/>
</dbReference>
<dbReference type="Gene3D" id="1.20.120.520">
    <property type="entry name" value="nmb1532 protein domain like"/>
    <property type="match status" value="1"/>
</dbReference>
<evidence type="ECO:0000256" key="6">
    <source>
        <dbReference type="ARBA" id="ARBA00023096"/>
    </source>
</evidence>
<comment type="caution">
    <text evidence="7">Lacks conserved residue(s) required for the propagation of feature annotation.</text>
</comment>
<dbReference type="NCBIfam" id="TIGR00558">
    <property type="entry name" value="pdxH"/>
    <property type="match status" value="1"/>
</dbReference>
<evidence type="ECO:0000256" key="4">
    <source>
        <dbReference type="ARBA" id="ARBA00022643"/>
    </source>
</evidence>
<dbReference type="InterPro" id="IPR000659">
    <property type="entry name" value="Pyridox_Oxase"/>
</dbReference>
<feature type="binding site" evidence="7">
    <location>
        <begin position="275"/>
        <end position="276"/>
    </location>
    <ligand>
        <name>FMN</name>
        <dbReference type="ChEBI" id="CHEBI:58210"/>
    </ligand>
</feature>
<dbReference type="RefSeq" id="WP_161009108.1">
    <property type="nucleotide sequence ID" value="NZ_WWCN01000017.1"/>
</dbReference>
<feature type="binding site" evidence="7">
    <location>
        <position position="265"/>
    </location>
    <ligand>
        <name>substrate</name>
    </ligand>
</feature>
<dbReference type="NCBIfam" id="NF004231">
    <property type="entry name" value="PRK05679.1"/>
    <property type="match status" value="1"/>
</dbReference>
<dbReference type="GO" id="GO:0004733">
    <property type="term" value="F:pyridoxamine phosphate oxidase activity"/>
    <property type="evidence" value="ECO:0007669"/>
    <property type="project" value="UniProtKB-UniRule"/>
</dbReference>
<feature type="binding site" evidence="7">
    <location>
        <position position="393"/>
    </location>
    <ligand>
        <name>FMN</name>
        <dbReference type="ChEBI" id="CHEBI:58210"/>
    </ligand>
</feature>
<evidence type="ECO:0000313" key="12">
    <source>
        <dbReference type="Proteomes" id="UP000479335"/>
    </source>
</evidence>
<reference evidence="11 12" key="1">
    <citation type="submission" date="2019-12" db="EMBL/GenBank/DDBJ databases">
        <title>Novel species isolated from a subtropical stream in China.</title>
        <authorList>
            <person name="Lu H."/>
        </authorList>
    </citation>
    <scope>NUCLEOTIDE SEQUENCE [LARGE SCALE GENOMIC DNA]</scope>
    <source>
        <strain evidence="11 12">FT135W</strain>
    </source>
</reference>
<comment type="caution">
    <text evidence="11">The sequence shown here is derived from an EMBL/GenBank/DDBJ whole genome shotgun (WGS) entry which is preliminary data.</text>
</comment>
<keyword evidence="6 7" id="KW-0664">Pyridoxine biosynthesis</keyword>
<dbReference type="Gene3D" id="2.30.110.10">
    <property type="entry name" value="Electron Transport, Fmn-binding Protein, Chain A"/>
    <property type="match status" value="1"/>
</dbReference>
<dbReference type="GO" id="GO:0008615">
    <property type="term" value="P:pyridoxine biosynthetic process"/>
    <property type="evidence" value="ECO:0007669"/>
    <property type="project" value="UniProtKB-UniRule"/>
</dbReference>
<dbReference type="SUPFAM" id="SSF50475">
    <property type="entry name" value="FMN-binding split barrel"/>
    <property type="match status" value="1"/>
</dbReference>
<evidence type="ECO:0000256" key="5">
    <source>
        <dbReference type="ARBA" id="ARBA00023002"/>
    </source>
</evidence>
<dbReference type="GO" id="GO:0010181">
    <property type="term" value="F:FMN binding"/>
    <property type="evidence" value="ECO:0007669"/>
    <property type="project" value="UniProtKB-UniRule"/>
</dbReference>
<dbReference type="EC" id="1.4.3.5" evidence="7"/>
<evidence type="ECO:0000256" key="2">
    <source>
        <dbReference type="ARBA" id="ARBA00011738"/>
    </source>
</evidence>
<gene>
    <name evidence="7 11" type="primary">pdxH</name>
    <name evidence="11" type="ORF">GTP46_23820</name>
</gene>
<evidence type="ECO:0000313" key="11">
    <source>
        <dbReference type="EMBL" id="MYM25664.1"/>
    </source>
</evidence>
<comment type="pathway">
    <text evidence="7">Cofactor metabolism; pyridoxal 5'-phosphate salvage; pyridoxal 5'-phosphate from pyridoxamine 5'-phosphate: step 1/1.</text>
</comment>
<organism evidence="11 12">
    <name type="scientific">Duganella flavida</name>
    <dbReference type="NCBI Taxonomy" id="2692175"/>
    <lineage>
        <taxon>Bacteria</taxon>
        <taxon>Pseudomonadati</taxon>
        <taxon>Pseudomonadota</taxon>
        <taxon>Betaproteobacteria</taxon>
        <taxon>Burkholderiales</taxon>
        <taxon>Oxalobacteraceae</taxon>
        <taxon>Telluria group</taxon>
        <taxon>Duganella</taxon>
    </lineage>
</organism>
<dbReference type="InterPro" id="IPR012312">
    <property type="entry name" value="Hemerythrin-like"/>
</dbReference>
<evidence type="ECO:0000256" key="3">
    <source>
        <dbReference type="ARBA" id="ARBA00022630"/>
    </source>
</evidence>
<evidence type="ECO:0000259" key="9">
    <source>
        <dbReference type="Pfam" id="PF01814"/>
    </source>
</evidence>
<dbReference type="PANTHER" id="PTHR10851:SF0">
    <property type="entry name" value="PYRIDOXINE-5'-PHOSPHATE OXIDASE"/>
    <property type="match status" value="1"/>
</dbReference>
<dbReference type="EMBL" id="WWCN01000017">
    <property type="protein sequence ID" value="MYM25664.1"/>
    <property type="molecule type" value="Genomic_DNA"/>
</dbReference>
<feature type="binding site" evidence="7">
    <location>
        <position position="322"/>
    </location>
    <ligand>
        <name>substrate</name>
    </ligand>
</feature>
<dbReference type="HAMAP" id="MF_01629">
    <property type="entry name" value="PdxH"/>
    <property type="match status" value="1"/>
</dbReference>
<feature type="binding site" evidence="7">
    <location>
        <begin position="389"/>
        <end position="391"/>
    </location>
    <ligand>
        <name>substrate</name>
    </ligand>
</feature>
<accession>A0A6L8KIL5</accession>
<sequence length="411" mass="45928">MSTTLFDTAPDFSQPIAVLKHCHDRIRKQLQTMQNLLGHLPKHGADAEAQQAAQAVLKYFNKAAHLHHEDEEQNLIPMLQATAREADAALLAELVPGILAGHQQMDKDWSIIKSQLEQIANGASSTLSANDVTRFCDTYAVHMVVEESNIAPMAKRLFSAEQMAQLGSAMQVRRGITPDLPISQVPEQQAAPSNNTVADGVVLADLRLDYGRASLTEHDVLDDPIAQFGKWFEEALHAKVNEPNAMSVATVDADGKPSSRIVLIKQYDSRGFTWYTNYESQKGQQLRANPHAALLFFWSELERQVRIEGKVVQTAAEESDKYFYSRPVKSQIAAIASQQSAPIANRELMEINYEAAAAASGEHPVRPAHWGGFRLDPERIEFWQGRRSRFHDRIVYVKQADGSWVKERLQP</sequence>
<dbReference type="AlphaFoldDB" id="A0A6L8KIL5"/>
<feature type="domain" description="Hemerythrin-like" evidence="9">
    <location>
        <begin position="15"/>
        <end position="154"/>
    </location>
</feature>
<dbReference type="FunFam" id="2.30.110.10:FF:000020">
    <property type="entry name" value="PNPO isoform 11"/>
    <property type="match status" value="1"/>
</dbReference>
<feature type="domain" description="Pyridoxine 5'-phosphate oxidase dimerisation C-terminal" evidence="10">
    <location>
        <begin position="370"/>
        <end position="411"/>
    </location>
</feature>
<evidence type="ECO:0000259" key="8">
    <source>
        <dbReference type="Pfam" id="PF01243"/>
    </source>
</evidence>
<comment type="function">
    <text evidence="7">Catalyzes the oxidation of either pyridoxine 5'-phosphate (PNP) or pyridoxamine 5'-phosphate (PMP) into pyridoxal 5'-phosphate (PLP).</text>
</comment>
<comment type="similarity">
    <text evidence="1 7">Belongs to the pyridoxamine 5'-phosphate oxidase family.</text>
</comment>
<feature type="binding site" evidence="7">
    <location>
        <position position="304"/>
    </location>
    <ligand>
        <name>FMN</name>
        <dbReference type="ChEBI" id="CHEBI:58210"/>
    </ligand>
</feature>
<keyword evidence="5 7" id="KW-0560">Oxidoreductase</keyword>
<dbReference type="UniPathway" id="UPA01068">
    <property type="reaction ID" value="UER00304"/>
</dbReference>
<dbReference type="CDD" id="cd12108">
    <property type="entry name" value="Hr-like"/>
    <property type="match status" value="1"/>
</dbReference>
<proteinExistence type="inferred from homology"/>
<name>A0A6L8KIL5_9BURK</name>
<comment type="pathway">
    <text evidence="7">Cofactor metabolism; pyridoxal 5'-phosphate salvage; pyridoxal 5'-phosphate from pyridoxine 5'-phosphate: step 1/1.</text>
</comment>
<comment type="cofactor">
    <cofactor evidence="7">
        <name>FMN</name>
        <dbReference type="ChEBI" id="CHEBI:58210"/>
    </cofactor>
    <text evidence="7">Binds 1 FMN per subunit.</text>
</comment>
<feature type="binding site" evidence="7">
    <location>
        <position position="282"/>
    </location>
    <ligand>
        <name>FMN</name>
        <dbReference type="ChEBI" id="CHEBI:58210"/>
    </ligand>
</feature>
<feature type="binding site" evidence="7">
    <location>
        <begin position="260"/>
        <end position="265"/>
    </location>
    <ligand>
        <name>FMN</name>
        <dbReference type="ChEBI" id="CHEBI:58210"/>
    </ligand>
</feature>
<dbReference type="InterPro" id="IPR012349">
    <property type="entry name" value="Split_barrel_FMN-bd"/>
</dbReference>
<evidence type="ECO:0000259" key="10">
    <source>
        <dbReference type="Pfam" id="PF10590"/>
    </source>
</evidence>
<dbReference type="Pfam" id="PF10590">
    <property type="entry name" value="PNP_phzG_C"/>
    <property type="match status" value="1"/>
</dbReference>
<feature type="binding site" evidence="7">
    <location>
        <position position="383"/>
    </location>
    <ligand>
        <name>FMN</name>
        <dbReference type="ChEBI" id="CHEBI:58210"/>
    </ligand>
</feature>
<dbReference type="InterPro" id="IPR011576">
    <property type="entry name" value="Pyridox_Oxase_N"/>
</dbReference>
<keyword evidence="4 7" id="KW-0288">FMN</keyword>
<evidence type="ECO:0000256" key="1">
    <source>
        <dbReference type="ARBA" id="ARBA00007301"/>
    </source>
</evidence>
<feature type="binding site" evidence="7">
    <location>
        <position position="326"/>
    </location>
    <ligand>
        <name>substrate</name>
    </ligand>
</feature>
<protein>
    <recommendedName>
        <fullName evidence="7">Pyridoxine/pyridoxamine 5'-phosphate oxidase</fullName>
        <ecNumber evidence="7">1.4.3.5</ecNumber>
    </recommendedName>
    <alternativeName>
        <fullName evidence="7">PNP/PMP oxidase</fullName>
        <shortName evidence="7">PNPOx</shortName>
    </alternativeName>
    <alternativeName>
        <fullName evidence="7">Pyridoxal 5'-phosphate synthase</fullName>
    </alternativeName>
</protein>
<comment type="subunit">
    <text evidence="2 7">Homodimer.</text>
</comment>
<comment type="catalytic activity">
    <reaction evidence="7">
        <text>pyridoxamine 5'-phosphate + O2 + H2O = pyridoxal 5'-phosphate + H2O2 + NH4(+)</text>
        <dbReference type="Rhea" id="RHEA:15817"/>
        <dbReference type="ChEBI" id="CHEBI:15377"/>
        <dbReference type="ChEBI" id="CHEBI:15379"/>
        <dbReference type="ChEBI" id="CHEBI:16240"/>
        <dbReference type="ChEBI" id="CHEBI:28938"/>
        <dbReference type="ChEBI" id="CHEBI:58451"/>
        <dbReference type="ChEBI" id="CHEBI:597326"/>
        <dbReference type="EC" id="1.4.3.5"/>
    </reaction>
</comment>
<feature type="domain" description="Pyridoxamine 5'-phosphate oxidase N-terminal" evidence="8">
    <location>
        <begin position="232"/>
        <end position="356"/>
    </location>
</feature>
<dbReference type="InterPro" id="IPR019576">
    <property type="entry name" value="Pyridoxamine_oxidase_dimer_C"/>
</dbReference>
<keyword evidence="12" id="KW-1185">Reference proteome</keyword>
<feature type="binding site" evidence="7">
    <location>
        <position position="330"/>
    </location>
    <ligand>
        <name>substrate</name>
    </ligand>
</feature>
<dbReference type="PANTHER" id="PTHR10851">
    <property type="entry name" value="PYRIDOXINE-5-PHOSPHATE OXIDASE"/>
    <property type="match status" value="1"/>
</dbReference>
<comment type="catalytic activity">
    <reaction evidence="7">
        <text>pyridoxine 5'-phosphate + O2 = pyridoxal 5'-phosphate + H2O2</text>
        <dbReference type="Rhea" id="RHEA:15149"/>
        <dbReference type="ChEBI" id="CHEBI:15379"/>
        <dbReference type="ChEBI" id="CHEBI:16240"/>
        <dbReference type="ChEBI" id="CHEBI:58589"/>
        <dbReference type="ChEBI" id="CHEBI:597326"/>
        <dbReference type="EC" id="1.4.3.5"/>
    </reaction>
</comment>
<dbReference type="Proteomes" id="UP000479335">
    <property type="component" value="Unassembled WGS sequence"/>
</dbReference>
<evidence type="ECO:0000256" key="7">
    <source>
        <dbReference type="HAMAP-Rule" id="MF_01629"/>
    </source>
</evidence>
<keyword evidence="3 7" id="KW-0285">Flavoprotein</keyword>